<protein>
    <submittedName>
        <fullName evidence="1">Uncharacterized protein</fullName>
    </submittedName>
</protein>
<evidence type="ECO:0000313" key="1">
    <source>
        <dbReference type="EMBL" id="CAE0064186.1"/>
    </source>
</evidence>
<sequence length="161" mass="17855">MLWWQKQSVCGQVGEILGFHSIQLLLWEPLEDEQTPTQRIQLVQGDCIGPSRKHHAKRQSQAPEMIVQTGTRTVSKEAPASSAIRRHRASESCYKLLAVCFLQLMACLDATLCASGPECPQALTVASLRATCNINGGEVMNDRSRRVNFMANEDNALVRFG</sequence>
<organism evidence="1">
    <name type="scientific">Rhodosorus marinus</name>
    <dbReference type="NCBI Taxonomy" id="101924"/>
    <lineage>
        <taxon>Eukaryota</taxon>
        <taxon>Rhodophyta</taxon>
        <taxon>Stylonematophyceae</taxon>
        <taxon>Stylonematales</taxon>
        <taxon>Stylonemataceae</taxon>
        <taxon>Rhodosorus</taxon>
    </lineage>
</organism>
<reference evidence="1" key="1">
    <citation type="submission" date="2021-01" db="EMBL/GenBank/DDBJ databases">
        <authorList>
            <person name="Corre E."/>
            <person name="Pelletier E."/>
            <person name="Niang G."/>
            <person name="Scheremetjew M."/>
            <person name="Finn R."/>
            <person name="Kale V."/>
            <person name="Holt S."/>
            <person name="Cochrane G."/>
            <person name="Meng A."/>
            <person name="Brown T."/>
            <person name="Cohen L."/>
        </authorList>
    </citation>
    <scope>NUCLEOTIDE SEQUENCE</scope>
    <source>
        <strain evidence="1">CCMP 769</strain>
    </source>
</reference>
<accession>A0A7S3A7P1</accession>
<name>A0A7S3A7P1_9RHOD</name>
<dbReference type="AlphaFoldDB" id="A0A7S3A7P1"/>
<proteinExistence type="predicted"/>
<dbReference type="EMBL" id="HBHW01041858">
    <property type="protein sequence ID" value="CAE0064186.1"/>
    <property type="molecule type" value="Transcribed_RNA"/>
</dbReference>
<gene>
    <name evidence="1" type="ORF">RMAR00112_LOCUS32258</name>
</gene>